<protein>
    <submittedName>
        <fullName evidence="1">Uncharacterized protein</fullName>
    </submittedName>
</protein>
<name>A0AAN8RIE0_9PEZI</name>
<comment type="caution">
    <text evidence="1">The sequence shown here is derived from an EMBL/GenBank/DDBJ whole genome shotgun (WGS) entry which is preliminary data.</text>
</comment>
<accession>A0AAN8RIE0</accession>
<keyword evidence="2" id="KW-1185">Reference proteome</keyword>
<proteinExistence type="predicted"/>
<dbReference type="EMBL" id="JAVHJM010000014">
    <property type="protein sequence ID" value="KAK6498265.1"/>
    <property type="molecule type" value="Genomic_DNA"/>
</dbReference>
<reference evidence="1 2" key="1">
    <citation type="submission" date="2019-10" db="EMBL/GenBank/DDBJ databases">
        <authorList>
            <person name="Palmer J.M."/>
        </authorList>
    </citation>
    <scope>NUCLEOTIDE SEQUENCE [LARGE SCALE GENOMIC DNA]</scope>
    <source>
        <strain evidence="1 2">TWF506</strain>
    </source>
</reference>
<evidence type="ECO:0000313" key="1">
    <source>
        <dbReference type="EMBL" id="KAK6498265.1"/>
    </source>
</evidence>
<organism evidence="1 2">
    <name type="scientific">Arthrobotrys conoides</name>
    <dbReference type="NCBI Taxonomy" id="74498"/>
    <lineage>
        <taxon>Eukaryota</taxon>
        <taxon>Fungi</taxon>
        <taxon>Dikarya</taxon>
        <taxon>Ascomycota</taxon>
        <taxon>Pezizomycotina</taxon>
        <taxon>Orbiliomycetes</taxon>
        <taxon>Orbiliales</taxon>
        <taxon>Orbiliaceae</taxon>
        <taxon>Arthrobotrys</taxon>
    </lineage>
</organism>
<gene>
    <name evidence="1" type="ORF">TWF506_004504</name>
</gene>
<dbReference type="AlphaFoldDB" id="A0AAN8RIE0"/>
<sequence length="77" mass="8448">MLKFVKVPRISIDLKPRSRKVYTKATSKVDQNLRVSSLATDALADTNLSAAAALIAEFEAPTYNETLPDLGPEFPKI</sequence>
<evidence type="ECO:0000313" key="2">
    <source>
        <dbReference type="Proteomes" id="UP001307849"/>
    </source>
</evidence>
<dbReference type="Proteomes" id="UP001307849">
    <property type="component" value="Unassembled WGS sequence"/>
</dbReference>